<keyword evidence="2" id="KW-1185">Reference proteome</keyword>
<dbReference type="RefSeq" id="WP_199386536.1">
    <property type="nucleotide sequence ID" value="NZ_JAEMHM010000023.1"/>
</dbReference>
<evidence type="ECO:0000313" key="2">
    <source>
        <dbReference type="Proteomes" id="UP000636888"/>
    </source>
</evidence>
<dbReference type="EMBL" id="JAEMHM010000023">
    <property type="protein sequence ID" value="MBJ6727420.1"/>
    <property type="molecule type" value="Genomic_DNA"/>
</dbReference>
<accession>A0A8J7SAD4</accession>
<dbReference type="Proteomes" id="UP000636888">
    <property type="component" value="Unassembled WGS sequence"/>
</dbReference>
<organism evidence="1 2">
    <name type="scientific">Geomesophilobacter sediminis</name>
    <dbReference type="NCBI Taxonomy" id="2798584"/>
    <lineage>
        <taxon>Bacteria</taxon>
        <taxon>Pseudomonadati</taxon>
        <taxon>Thermodesulfobacteriota</taxon>
        <taxon>Desulfuromonadia</taxon>
        <taxon>Geobacterales</taxon>
        <taxon>Geobacteraceae</taxon>
        <taxon>Geomesophilobacter</taxon>
    </lineage>
</organism>
<dbReference type="AlphaFoldDB" id="A0A8J7SAD4"/>
<evidence type="ECO:0000313" key="1">
    <source>
        <dbReference type="EMBL" id="MBJ6727420.1"/>
    </source>
</evidence>
<protein>
    <submittedName>
        <fullName evidence="1">Uncharacterized protein</fullName>
    </submittedName>
</protein>
<reference evidence="1" key="1">
    <citation type="submission" date="2020-12" db="EMBL/GenBank/DDBJ databases">
        <title>Geomonas sp. Red875, isolated from river sediment.</title>
        <authorList>
            <person name="Xu Z."/>
            <person name="Zhang Z."/>
            <person name="Masuda Y."/>
            <person name="Itoh H."/>
            <person name="Senoo K."/>
        </authorList>
    </citation>
    <scope>NUCLEOTIDE SEQUENCE</scope>
    <source>
        <strain evidence="1">Red875</strain>
    </source>
</reference>
<comment type="caution">
    <text evidence="1">The sequence shown here is derived from an EMBL/GenBank/DDBJ whole genome shotgun (WGS) entry which is preliminary data.</text>
</comment>
<proteinExistence type="predicted"/>
<name>A0A8J7SAD4_9BACT</name>
<gene>
    <name evidence="1" type="ORF">JFN93_22125</name>
</gene>
<sequence>MDPKMERTAAAVGKNEEIADALDELLKGPNDRAFVVCSFDDCKSNITGRCTVYTIQNVPRMRTTGPCEGYEARGADPGGAPS</sequence>